<dbReference type="RefSeq" id="WP_138789230.1">
    <property type="nucleotide sequence ID" value="NZ_JBHTGQ010000031.1"/>
</dbReference>
<name>A0ABW2V4B6_9BACL</name>
<evidence type="ECO:0000313" key="2">
    <source>
        <dbReference type="EMBL" id="MFC7750964.1"/>
    </source>
</evidence>
<sequence>MRRRPLTIAFAALAVLLCLANYLRLDPDNIYLFMFSVPVWIIETFSDIHTVNAYLLYALTIASWALIGWIGDRFLWQDRRKTPSP</sequence>
<dbReference type="EMBL" id="JBHTGQ010000031">
    <property type="protein sequence ID" value="MFC7750964.1"/>
    <property type="molecule type" value="Genomic_DNA"/>
</dbReference>
<keyword evidence="1" id="KW-1133">Transmembrane helix</keyword>
<feature type="transmembrane region" description="Helical" evidence="1">
    <location>
        <begin position="53"/>
        <end position="71"/>
    </location>
</feature>
<keyword evidence="1" id="KW-0472">Membrane</keyword>
<evidence type="ECO:0000256" key="1">
    <source>
        <dbReference type="SAM" id="Phobius"/>
    </source>
</evidence>
<proteinExistence type="predicted"/>
<keyword evidence="1" id="KW-0812">Transmembrane</keyword>
<organism evidence="2 3">
    <name type="scientific">Paenibacillus thermoaerophilus</name>
    <dbReference type="NCBI Taxonomy" id="1215385"/>
    <lineage>
        <taxon>Bacteria</taxon>
        <taxon>Bacillati</taxon>
        <taxon>Bacillota</taxon>
        <taxon>Bacilli</taxon>
        <taxon>Bacillales</taxon>
        <taxon>Paenibacillaceae</taxon>
        <taxon>Paenibacillus</taxon>
    </lineage>
</organism>
<accession>A0ABW2V4B6</accession>
<gene>
    <name evidence="2" type="ORF">ACFQWB_13635</name>
</gene>
<protein>
    <submittedName>
        <fullName evidence="2">Uncharacterized protein</fullName>
    </submittedName>
</protein>
<evidence type="ECO:0000313" key="3">
    <source>
        <dbReference type="Proteomes" id="UP001596528"/>
    </source>
</evidence>
<comment type="caution">
    <text evidence="2">The sequence shown here is derived from an EMBL/GenBank/DDBJ whole genome shotgun (WGS) entry which is preliminary data.</text>
</comment>
<keyword evidence="3" id="KW-1185">Reference proteome</keyword>
<reference evidence="3" key="1">
    <citation type="journal article" date="2019" name="Int. J. Syst. Evol. Microbiol.">
        <title>The Global Catalogue of Microorganisms (GCM) 10K type strain sequencing project: providing services to taxonomists for standard genome sequencing and annotation.</title>
        <authorList>
            <consortium name="The Broad Institute Genomics Platform"/>
            <consortium name="The Broad Institute Genome Sequencing Center for Infectious Disease"/>
            <person name="Wu L."/>
            <person name="Ma J."/>
        </authorList>
    </citation>
    <scope>NUCLEOTIDE SEQUENCE [LARGE SCALE GENOMIC DNA]</scope>
    <source>
        <strain evidence="3">JCM 18657</strain>
    </source>
</reference>
<dbReference type="Proteomes" id="UP001596528">
    <property type="component" value="Unassembled WGS sequence"/>
</dbReference>